<dbReference type="InterPro" id="IPR040680">
    <property type="entry name" value="DUF5643"/>
</dbReference>
<sequence length="369" mass="40590">MARYNLDKDLMECRNNLPDQLTPMLRSRLDGTYQLIRQLEPGTSQFAEPVLTRPSRIRKAAIFTAVVASMGVALVGAGFLSPTLAESLKSIPVLGSIFKLMGDAGLQKADQEGLVSVINENIEQNGISLIVPKVTYDGVRIAFELTRQPPKGTKGVLLDVRAVFENRVPKGAFDRIQVSMPGAYGSLGVGTPANEPSESVIVQLNELSGNIPDQFNMSVKVWLKGYEEPYELTVPVTKNTKDNITLVPEEPTKTYGNINFTIEKLELTPISTNLNLKLTGEPSIGGLSDINADIIDEQGRTLEVLSGRGMMGDTFSTWTSETTFEPIPAKTKTVTVKPYMMRTVENNKREKEYIPELEFTIPVKPRPAD</sequence>
<evidence type="ECO:0000313" key="4">
    <source>
        <dbReference type="EMBL" id="EHQ59285.1"/>
    </source>
</evidence>
<feature type="domain" description="DUF4179" evidence="2">
    <location>
        <begin position="59"/>
        <end position="142"/>
    </location>
</feature>
<gene>
    <name evidence="4" type="ORF">PDENDC454_26083</name>
</gene>
<proteinExistence type="predicted"/>
<feature type="domain" description="DUF5643" evidence="3">
    <location>
        <begin position="244"/>
        <end position="360"/>
    </location>
</feature>
<dbReference type="AlphaFoldDB" id="H3SNR6"/>
<evidence type="ECO:0000259" key="2">
    <source>
        <dbReference type="Pfam" id="PF13786"/>
    </source>
</evidence>
<organism evidence="4 5">
    <name type="scientific">Paenibacillus dendritiformis C454</name>
    <dbReference type="NCBI Taxonomy" id="1131935"/>
    <lineage>
        <taxon>Bacteria</taxon>
        <taxon>Bacillati</taxon>
        <taxon>Bacillota</taxon>
        <taxon>Bacilli</taxon>
        <taxon>Bacillales</taxon>
        <taxon>Paenibacillaceae</taxon>
        <taxon>Paenibacillus</taxon>
    </lineage>
</organism>
<dbReference type="EMBL" id="AHKH01000149">
    <property type="protein sequence ID" value="EHQ59285.1"/>
    <property type="molecule type" value="Genomic_DNA"/>
</dbReference>
<dbReference type="Gene3D" id="2.60.40.1630">
    <property type="entry name" value="bacillus anthracis domain"/>
    <property type="match status" value="1"/>
</dbReference>
<dbReference type="STRING" id="1131935.PDENDC454_26083"/>
<name>H3SNR6_9BACL</name>
<dbReference type="Proteomes" id="UP000003900">
    <property type="component" value="Unassembled WGS sequence"/>
</dbReference>
<keyword evidence="1" id="KW-1133">Transmembrane helix</keyword>
<dbReference type="Pfam" id="PF18705">
    <property type="entry name" value="DUF5643"/>
    <property type="match status" value="1"/>
</dbReference>
<accession>H3SNR6</accession>
<comment type="caution">
    <text evidence="4">The sequence shown here is derived from an EMBL/GenBank/DDBJ whole genome shotgun (WGS) entry which is preliminary data.</text>
</comment>
<reference evidence="4 5" key="1">
    <citation type="journal article" date="2012" name="J. Bacteriol.">
        <title>Genome Sequence of the Pattern-Forming Social Bacterium Paenibacillus dendritiformis C454 Chiral Morphotype.</title>
        <authorList>
            <person name="Sirota-Madi A."/>
            <person name="Olender T."/>
            <person name="Helman Y."/>
            <person name="Brainis I."/>
            <person name="Finkelshtein A."/>
            <person name="Roth D."/>
            <person name="Hagai E."/>
            <person name="Leshkowitz D."/>
            <person name="Brodsky L."/>
            <person name="Galatenko V."/>
            <person name="Nikolaev V."/>
            <person name="Gutnick D.L."/>
            <person name="Lancet D."/>
            <person name="Ben-Jacob E."/>
        </authorList>
    </citation>
    <scope>NUCLEOTIDE SEQUENCE [LARGE SCALE GENOMIC DNA]</scope>
    <source>
        <strain evidence="4 5">C454</strain>
    </source>
</reference>
<dbReference type="OrthoDB" id="2571714at2"/>
<evidence type="ECO:0008006" key="6">
    <source>
        <dbReference type="Google" id="ProtNLM"/>
    </source>
</evidence>
<dbReference type="RefSeq" id="WP_006679691.1">
    <property type="nucleotide sequence ID" value="NZ_AHKH01000149.1"/>
</dbReference>
<dbReference type="InterPro" id="IPR025436">
    <property type="entry name" value="DUF4179"/>
</dbReference>
<feature type="transmembrane region" description="Helical" evidence="1">
    <location>
        <begin position="60"/>
        <end position="80"/>
    </location>
</feature>
<evidence type="ECO:0000256" key="1">
    <source>
        <dbReference type="SAM" id="Phobius"/>
    </source>
</evidence>
<keyword evidence="5" id="KW-1185">Reference proteome</keyword>
<keyword evidence="1" id="KW-0472">Membrane</keyword>
<dbReference type="Gene3D" id="2.60.40.1640">
    <property type="entry name" value="Conserved domain protein"/>
    <property type="match status" value="1"/>
</dbReference>
<evidence type="ECO:0000313" key="5">
    <source>
        <dbReference type="Proteomes" id="UP000003900"/>
    </source>
</evidence>
<evidence type="ECO:0000259" key="3">
    <source>
        <dbReference type="Pfam" id="PF18705"/>
    </source>
</evidence>
<dbReference type="Pfam" id="PF13786">
    <property type="entry name" value="DUF4179"/>
    <property type="match status" value="1"/>
</dbReference>
<protein>
    <recommendedName>
        <fullName evidence="6">DUF4179 domain-containing protein</fullName>
    </recommendedName>
</protein>
<dbReference type="PATRIC" id="fig|1131935.3.peg.5411"/>
<keyword evidence="1" id="KW-0812">Transmembrane</keyword>